<feature type="compositionally biased region" description="Low complexity" evidence="2">
    <location>
        <begin position="446"/>
        <end position="460"/>
    </location>
</feature>
<dbReference type="SUPFAM" id="SSF46579">
    <property type="entry name" value="Prefoldin"/>
    <property type="match status" value="1"/>
</dbReference>
<dbReference type="GeneID" id="108499695"/>
<name>A0A6J0HLB9_9PASS</name>
<dbReference type="OrthoDB" id="8062037at2759"/>
<feature type="region of interest" description="Disordered" evidence="2">
    <location>
        <begin position="437"/>
        <end position="469"/>
    </location>
</feature>
<dbReference type="PANTHER" id="PTHR46569:SF1">
    <property type="entry name" value="E3 UBIQUITIN-PROTEIN LIGASE RFWD3-RELATED"/>
    <property type="match status" value="1"/>
</dbReference>
<dbReference type="AlphaFoldDB" id="A0A6J0HLB9"/>
<feature type="coiled-coil region" evidence="1">
    <location>
        <begin position="81"/>
        <end position="174"/>
    </location>
</feature>
<dbReference type="Proteomes" id="UP000504624">
    <property type="component" value="Unplaced"/>
</dbReference>
<sequence>MLNSARDCLGGTRVEHCVPIGRATGLKDLLPVTFSFLSLIQWFDTAPSRTCPQCRIQVSKRHIISKLFFDVALEEQAAPDAETLQNELDKVKAQLSMKEKEKRECQAVVDGLRDTLDVRNATIESLQKVLGETEMLCSSLKKQMKFLEQQQEDSRSSKEEARRLRNKLRTMERIELLLQSQRPEVEEMIREMGVGQAAVEQLAIYCVSLKKEYENLKEARKVSVEMTEKLKKELFSVNNKLQKTTSDLEKTQEELKSTQKDLKNADKEILSLKKKIDILRDTLKVPSVTRETLSRLVFESPTPVELRHPKLHRPAHSDEINLDATFDVDTPEHQPCTSPFSPAKRQKLDKRPPPVVNLAKKVLKETVENWADDVEDDVLKGLLPAFIRNSVLSKKPSLGSLLGPHKNMGTVRTGYDGMGGRTKFIQPTNLAEIRPLAVKSRRKVSRPASASPSTSSSSSSQARLDSFLQ</sequence>
<dbReference type="GO" id="GO:0005634">
    <property type="term" value="C:nucleus"/>
    <property type="evidence" value="ECO:0007669"/>
    <property type="project" value="TreeGrafter"/>
</dbReference>
<protein>
    <submittedName>
        <fullName evidence="4">E3 ubiquitin-protein ligase TRAIP</fullName>
    </submittedName>
</protein>
<dbReference type="RefSeq" id="XP_017675328.1">
    <property type="nucleotide sequence ID" value="XM_017819839.1"/>
</dbReference>
<feature type="coiled-coil region" evidence="1">
    <location>
        <begin position="199"/>
        <end position="282"/>
    </location>
</feature>
<proteinExistence type="predicted"/>
<gene>
    <name evidence="4" type="primary">TRAIP</name>
</gene>
<dbReference type="GO" id="GO:0061630">
    <property type="term" value="F:ubiquitin protein ligase activity"/>
    <property type="evidence" value="ECO:0007669"/>
    <property type="project" value="TreeGrafter"/>
</dbReference>
<keyword evidence="1" id="KW-0175">Coiled coil</keyword>
<accession>A0A6J0HLB9</accession>
<evidence type="ECO:0000256" key="2">
    <source>
        <dbReference type="SAM" id="MobiDB-lite"/>
    </source>
</evidence>
<dbReference type="GO" id="GO:0090734">
    <property type="term" value="C:site of DNA damage"/>
    <property type="evidence" value="ECO:0007669"/>
    <property type="project" value="TreeGrafter"/>
</dbReference>
<evidence type="ECO:0000313" key="4">
    <source>
        <dbReference type="RefSeq" id="XP_017675328.1"/>
    </source>
</evidence>
<evidence type="ECO:0000313" key="3">
    <source>
        <dbReference type="Proteomes" id="UP000504624"/>
    </source>
</evidence>
<dbReference type="GO" id="GO:0016567">
    <property type="term" value="P:protein ubiquitination"/>
    <property type="evidence" value="ECO:0007669"/>
    <property type="project" value="TreeGrafter"/>
</dbReference>
<dbReference type="PANTHER" id="PTHR46569">
    <property type="entry name" value="E3 UBIQUITIN-PROTEIN LIGASE TRAIP"/>
    <property type="match status" value="1"/>
</dbReference>
<dbReference type="CTD" id="10293"/>
<organism evidence="3 4">
    <name type="scientific">Lepidothrix coronata</name>
    <name type="common">blue-crowned manakin</name>
    <dbReference type="NCBI Taxonomy" id="321398"/>
    <lineage>
        <taxon>Eukaryota</taxon>
        <taxon>Metazoa</taxon>
        <taxon>Chordata</taxon>
        <taxon>Craniata</taxon>
        <taxon>Vertebrata</taxon>
        <taxon>Euteleostomi</taxon>
        <taxon>Archelosauria</taxon>
        <taxon>Archosauria</taxon>
        <taxon>Dinosauria</taxon>
        <taxon>Saurischia</taxon>
        <taxon>Theropoda</taxon>
        <taxon>Coelurosauria</taxon>
        <taxon>Aves</taxon>
        <taxon>Neognathae</taxon>
        <taxon>Neoaves</taxon>
        <taxon>Telluraves</taxon>
        <taxon>Australaves</taxon>
        <taxon>Passeriformes</taxon>
        <taxon>Pipridae</taxon>
        <taxon>Lepidothrix</taxon>
    </lineage>
</organism>
<feature type="region of interest" description="Disordered" evidence="2">
    <location>
        <begin position="331"/>
        <end position="351"/>
    </location>
</feature>
<dbReference type="GO" id="GO:0031297">
    <property type="term" value="P:replication fork processing"/>
    <property type="evidence" value="ECO:0007669"/>
    <property type="project" value="TreeGrafter"/>
</dbReference>
<keyword evidence="3" id="KW-1185">Reference proteome</keyword>
<evidence type="ECO:0000256" key="1">
    <source>
        <dbReference type="SAM" id="Coils"/>
    </source>
</evidence>
<reference evidence="4" key="1">
    <citation type="submission" date="2025-08" db="UniProtKB">
        <authorList>
            <consortium name="RefSeq"/>
        </authorList>
    </citation>
    <scope>IDENTIFICATION</scope>
</reference>
<dbReference type="InterPro" id="IPR052639">
    <property type="entry name" value="TRAIP_ubiq-protein_ligase"/>
</dbReference>